<dbReference type="SMART" id="SM00108">
    <property type="entry name" value="B_lectin"/>
    <property type="match status" value="1"/>
</dbReference>
<dbReference type="Proteomes" id="UP001049176">
    <property type="component" value="Chromosome 6"/>
</dbReference>
<dbReference type="GeneID" id="66078538"/>
<name>A0A9P7RVB0_9AGAR</name>
<gene>
    <name evidence="2" type="ORF">E1B28_009462</name>
</gene>
<dbReference type="OrthoDB" id="1884773at2759"/>
<dbReference type="KEGG" id="more:E1B28_009462"/>
<sequence>MPGYVTPYGDTLPEHGVIGHGYALRSKNGRVEFRVTNDSDLQLVGNGKILWSLNGKDASWVMMQADGNCCGYTATSPDAMWATETNGSDHPYNLVCQDDGNLVVYAKGGRPVWATNTGGLVPSVPPSVPPYRSSLPENGAIGRGYSLISDSGRVQFKVDHNGDLVLLGDGKELWSLKGKNAAWVTMQTDGNCCGYTLNSVAMWATHTNGNDHPYYLVCQNDGNLVVYAKGGRPVWATNTGGLIH</sequence>
<accession>A0A9P7RVB0</accession>
<comment type="caution">
    <text evidence="2">The sequence shown here is derived from an EMBL/GenBank/DDBJ whole genome shotgun (WGS) entry which is preliminary data.</text>
</comment>
<evidence type="ECO:0000313" key="2">
    <source>
        <dbReference type="EMBL" id="KAG7090342.1"/>
    </source>
</evidence>
<organism evidence="2 3">
    <name type="scientific">Marasmius oreades</name>
    <name type="common">fairy-ring Marasmius</name>
    <dbReference type="NCBI Taxonomy" id="181124"/>
    <lineage>
        <taxon>Eukaryota</taxon>
        <taxon>Fungi</taxon>
        <taxon>Dikarya</taxon>
        <taxon>Basidiomycota</taxon>
        <taxon>Agaricomycotina</taxon>
        <taxon>Agaricomycetes</taxon>
        <taxon>Agaricomycetidae</taxon>
        <taxon>Agaricales</taxon>
        <taxon>Marasmiineae</taxon>
        <taxon>Marasmiaceae</taxon>
        <taxon>Marasmius</taxon>
    </lineage>
</organism>
<evidence type="ECO:0000313" key="3">
    <source>
        <dbReference type="Proteomes" id="UP001049176"/>
    </source>
</evidence>
<dbReference type="PROSITE" id="PS50927">
    <property type="entry name" value="BULB_LECTIN"/>
    <property type="match status" value="2"/>
</dbReference>
<reference evidence="2" key="1">
    <citation type="journal article" date="2021" name="Genome Biol. Evol.">
        <title>The assembled and annotated genome of the fairy-ring fungus Marasmius oreades.</title>
        <authorList>
            <person name="Hiltunen M."/>
            <person name="Ament-Velasquez S.L."/>
            <person name="Johannesson H."/>
        </authorList>
    </citation>
    <scope>NUCLEOTIDE SEQUENCE</scope>
    <source>
        <strain evidence="2">03SP1</strain>
    </source>
</reference>
<keyword evidence="3" id="KW-1185">Reference proteome</keyword>
<dbReference type="InterPro" id="IPR001480">
    <property type="entry name" value="Bulb-type_lectin_dom"/>
</dbReference>
<dbReference type="RefSeq" id="XP_043006812.1">
    <property type="nucleotide sequence ID" value="XM_043154358.1"/>
</dbReference>
<feature type="domain" description="Bulb-type lectin" evidence="1">
    <location>
        <begin position="132"/>
        <end position="244"/>
    </location>
</feature>
<dbReference type="Gene3D" id="2.90.10.10">
    <property type="entry name" value="Bulb-type lectin domain"/>
    <property type="match status" value="2"/>
</dbReference>
<proteinExistence type="predicted"/>
<feature type="domain" description="Bulb-type lectin" evidence="1">
    <location>
        <begin position="9"/>
        <end position="117"/>
    </location>
</feature>
<dbReference type="SUPFAM" id="SSF51110">
    <property type="entry name" value="alpha-D-mannose-specific plant lectins"/>
    <property type="match status" value="2"/>
</dbReference>
<dbReference type="AlphaFoldDB" id="A0A9P7RVB0"/>
<evidence type="ECO:0000259" key="1">
    <source>
        <dbReference type="PROSITE" id="PS50927"/>
    </source>
</evidence>
<protein>
    <recommendedName>
        <fullName evidence="1">Bulb-type lectin domain-containing protein</fullName>
    </recommendedName>
</protein>
<dbReference type="InterPro" id="IPR036426">
    <property type="entry name" value="Bulb-type_lectin_dom_sf"/>
</dbReference>
<dbReference type="EMBL" id="CM032186">
    <property type="protein sequence ID" value="KAG7090342.1"/>
    <property type="molecule type" value="Genomic_DNA"/>
</dbReference>